<evidence type="ECO:0000256" key="8">
    <source>
        <dbReference type="ARBA" id="ARBA00023015"/>
    </source>
</evidence>
<dbReference type="GO" id="GO:0045892">
    <property type="term" value="P:negative regulation of DNA-templated transcription"/>
    <property type="evidence" value="ECO:0007669"/>
    <property type="project" value="UniProtKB-ARBA"/>
</dbReference>
<feature type="compositionally biased region" description="Basic and acidic residues" evidence="11">
    <location>
        <begin position="39"/>
        <end position="48"/>
    </location>
</feature>
<name>A0A816N367_BRANA</name>
<keyword evidence="10" id="KW-0539">Nucleus</keyword>
<evidence type="ECO:0000256" key="5">
    <source>
        <dbReference type="ARBA" id="ARBA00022840"/>
    </source>
</evidence>
<dbReference type="InterPro" id="IPR006458">
    <property type="entry name" value="Ovate_C"/>
</dbReference>
<dbReference type="Pfam" id="PF04844">
    <property type="entry name" value="Ovate"/>
    <property type="match status" value="1"/>
</dbReference>
<keyword evidence="5" id="KW-0067">ATP-binding</keyword>
<keyword evidence="6" id="KW-0408">Iron</keyword>
<reference evidence="13" key="1">
    <citation type="submission" date="2021-01" db="EMBL/GenBank/DDBJ databases">
        <authorList>
            <consortium name="Genoscope - CEA"/>
            <person name="William W."/>
        </authorList>
    </citation>
    <scope>NUCLEOTIDE SEQUENCE</scope>
</reference>
<evidence type="ECO:0000259" key="12">
    <source>
        <dbReference type="Pfam" id="PF04844"/>
    </source>
</evidence>
<feature type="compositionally biased region" description="Basic and acidic residues" evidence="11">
    <location>
        <begin position="67"/>
        <end position="88"/>
    </location>
</feature>
<evidence type="ECO:0000256" key="4">
    <source>
        <dbReference type="ARBA" id="ARBA00022741"/>
    </source>
</evidence>
<dbReference type="EMBL" id="HG994371">
    <property type="protein sequence ID" value="CAF2024884.1"/>
    <property type="molecule type" value="Genomic_DNA"/>
</dbReference>
<feature type="region of interest" description="Disordered" evidence="11">
    <location>
        <begin position="116"/>
        <end position="181"/>
    </location>
</feature>
<sequence length="571" mass="64258">MMKWGKKKPVSSSSSSSPGLSRAHHVSWFSKLTGSSDLKLAKEKKKQDDDEASQKMSSKSSLGSTKRRNDTHESSKRFQRVSAEKENATTRSANMESNEKFEEIMSSVRKKVRDFQRETMDGDKETVIMTPRIQVNRDRQQRCERRDQKLLEQKPKRPEQNTEVKVKKPARRTGTSNSRETLVAHQWQHLKETKLREVKLKADKQRKSMYLRRELGTKENSKVRVFSPRSSEKCRVKAIEDLKKAKQRAKEQEMENESFAVVKCSSDPQKDFRDSMIEMIMENGINRPEELKELLPATNQTSQVDMDKGEIPENANERCPNQQACATGTAPTGPDPGSNLTSHLDICGPSMPKMLGLEGQRVHKNNFGWSPVYVNDNLGVVSISLMHSESDDEPAIWRGPRKNDLIKQFLKEVHWGDHIDYLVVDTPPGTSDEHITLVQLENMSGLTQPLSDVKFMKLTTETGSSVDVTQDMISCIRENAPELLDGVFAWSQVFDSSGGGAERMCEEMGVPFLGKVPLDPQLGRAAERGKSCFEANKCSVSAPALKSIIEKVVASIKMKEDLSGGENKETP</sequence>
<feature type="compositionally biased region" description="Low complexity" evidence="11">
    <location>
        <begin position="54"/>
        <end position="64"/>
    </location>
</feature>
<feature type="region of interest" description="Disordered" evidence="11">
    <location>
        <begin position="37"/>
        <end position="102"/>
    </location>
</feature>
<organism evidence="13">
    <name type="scientific">Brassica napus</name>
    <name type="common">Rape</name>
    <dbReference type="NCBI Taxonomy" id="3708"/>
    <lineage>
        <taxon>Eukaryota</taxon>
        <taxon>Viridiplantae</taxon>
        <taxon>Streptophyta</taxon>
        <taxon>Embryophyta</taxon>
        <taxon>Tracheophyta</taxon>
        <taxon>Spermatophyta</taxon>
        <taxon>Magnoliopsida</taxon>
        <taxon>eudicotyledons</taxon>
        <taxon>Gunneridae</taxon>
        <taxon>Pentapetalae</taxon>
        <taxon>rosids</taxon>
        <taxon>malvids</taxon>
        <taxon>Brassicales</taxon>
        <taxon>Brassicaceae</taxon>
        <taxon>Brassiceae</taxon>
        <taxon>Brassica</taxon>
    </lineage>
</organism>
<keyword evidence="7" id="KW-0411">Iron-sulfur</keyword>
<feature type="region of interest" description="Disordered" evidence="11">
    <location>
        <begin position="1"/>
        <end position="23"/>
    </location>
</feature>
<dbReference type="GO" id="GO:0016226">
    <property type="term" value="P:iron-sulfur cluster assembly"/>
    <property type="evidence" value="ECO:0007669"/>
    <property type="project" value="InterPro"/>
</dbReference>
<dbReference type="AlphaFoldDB" id="A0A816N367"/>
<dbReference type="SUPFAM" id="SSF52540">
    <property type="entry name" value="P-loop containing nucleoside triphosphate hydrolases"/>
    <property type="match status" value="1"/>
</dbReference>
<gene>
    <name evidence="13" type="ORF">DARMORV10_C07P50020.1</name>
</gene>
<dbReference type="PANTHER" id="PTHR23264">
    <property type="entry name" value="NUCLEOTIDE-BINDING PROTEIN NBP35 YEAST -RELATED"/>
    <property type="match status" value="1"/>
</dbReference>
<keyword evidence="8" id="KW-0805">Transcription regulation</keyword>
<dbReference type="GO" id="GO:0005524">
    <property type="term" value="F:ATP binding"/>
    <property type="evidence" value="ECO:0007669"/>
    <property type="project" value="UniProtKB-KW"/>
</dbReference>
<proteinExistence type="predicted"/>
<evidence type="ECO:0000256" key="6">
    <source>
        <dbReference type="ARBA" id="ARBA00023004"/>
    </source>
</evidence>
<dbReference type="Gene3D" id="3.40.50.300">
    <property type="entry name" value="P-loop containing nucleotide triphosphate hydrolases"/>
    <property type="match status" value="1"/>
</dbReference>
<dbReference type="Proteomes" id="UP001295469">
    <property type="component" value="Chromosome C07"/>
</dbReference>
<dbReference type="InterPro" id="IPR027417">
    <property type="entry name" value="P-loop_NTPase"/>
</dbReference>
<evidence type="ECO:0000256" key="7">
    <source>
        <dbReference type="ARBA" id="ARBA00023014"/>
    </source>
</evidence>
<dbReference type="GO" id="GO:0140663">
    <property type="term" value="F:ATP-dependent FeS chaperone activity"/>
    <property type="evidence" value="ECO:0007669"/>
    <property type="project" value="InterPro"/>
</dbReference>
<keyword evidence="2" id="KW-0678">Repressor</keyword>
<protein>
    <submittedName>
        <fullName evidence="13">(rape) hypothetical protein</fullName>
    </submittedName>
</protein>
<keyword evidence="9" id="KW-0804">Transcription</keyword>
<feature type="compositionally biased region" description="Basic and acidic residues" evidence="11">
    <location>
        <begin position="116"/>
        <end position="126"/>
    </location>
</feature>
<evidence type="ECO:0000256" key="3">
    <source>
        <dbReference type="ARBA" id="ARBA00022723"/>
    </source>
</evidence>
<dbReference type="GO" id="GO:0005634">
    <property type="term" value="C:nucleus"/>
    <property type="evidence" value="ECO:0007669"/>
    <property type="project" value="UniProtKB-SubCell"/>
</dbReference>
<evidence type="ECO:0000256" key="10">
    <source>
        <dbReference type="ARBA" id="ARBA00023242"/>
    </source>
</evidence>
<dbReference type="Pfam" id="PF10609">
    <property type="entry name" value="ParA"/>
    <property type="match status" value="1"/>
</dbReference>
<dbReference type="InterPro" id="IPR033756">
    <property type="entry name" value="YlxH/NBP35"/>
</dbReference>
<accession>A0A816N367</accession>
<keyword evidence="3" id="KW-0479">Metal-binding</keyword>
<evidence type="ECO:0000256" key="2">
    <source>
        <dbReference type="ARBA" id="ARBA00022491"/>
    </source>
</evidence>
<feature type="domain" description="OVATE" evidence="12">
    <location>
        <begin position="265"/>
        <end position="295"/>
    </location>
</feature>
<evidence type="ECO:0000313" key="13">
    <source>
        <dbReference type="EMBL" id="CAF2024884.1"/>
    </source>
</evidence>
<evidence type="ECO:0000256" key="11">
    <source>
        <dbReference type="SAM" id="MobiDB-lite"/>
    </source>
</evidence>
<dbReference type="GO" id="GO:0051536">
    <property type="term" value="F:iron-sulfur cluster binding"/>
    <property type="evidence" value="ECO:0007669"/>
    <property type="project" value="UniProtKB-KW"/>
</dbReference>
<evidence type="ECO:0000256" key="1">
    <source>
        <dbReference type="ARBA" id="ARBA00004123"/>
    </source>
</evidence>
<dbReference type="PANTHER" id="PTHR23264:SF37">
    <property type="entry name" value="CYTOSOLIC FE-S CLUSTER ASSEMBLY FACTOR NBP35"/>
    <property type="match status" value="1"/>
</dbReference>
<feature type="compositionally biased region" description="Basic and acidic residues" evidence="11">
    <location>
        <begin position="135"/>
        <end position="166"/>
    </location>
</feature>
<comment type="subcellular location">
    <subcellularLocation>
        <location evidence="1">Nucleus</location>
    </subcellularLocation>
</comment>
<keyword evidence="4" id="KW-0547">Nucleotide-binding</keyword>
<dbReference type="CDD" id="cd02037">
    <property type="entry name" value="Mrp_NBP35"/>
    <property type="match status" value="1"/>
</dbReference>
<dbReference type="InterPro" id="IPR019591">
    <property type="entry name" value="Mrp/NBP35_ATP-bd"/>
</dbReference>
<dbReference type="GO" id="GO:0046872">
    <property type="term" value="F:metal ion binding"/>
    <property type="evidence" value="ECO:0007669"/>
    <property type="project" value="UniProtKB-KW"/>
</dbReference>
<evidence type="ECO:0000256" key="9">
    <source>
        <dbReference type="ARBA" id="ARBA00023163"/>
    </source>
</evidence>